<dbReference type="SUPFAM" id="SSF48371">
    <property type="entry name" value="ARM repeat"/>
    <property type="match status" value="1"/>
</dbReference>
<gene>
    <name evidence="4" type="ORF">F5891DRAFT_1199319</name>
</gene>
<dbReference type="Pfam" id="PF18759">
    <property type="entry name" value="Plavaka"/>
    <property type="match status" value="1"/>
</dbReference>
<dbReference type="Proteomes" id="UP001195769">
    <property type="component" value="Unassembled WGS sequence"/>
</dbReference>
<feature type="domain" description="U3 small nucleolar RNA-associated protein 20 C-terminal" evidence="3">
    <location>
        <begin position="1228"/>
        <end position="1497"/>
    </location>
</feature>
<dbReference type="Pfam" id="PF20414">
    <property type="entry name" value="DUF6698"/>
    <property type="match status" value="1"/>
</dbReference>
<dbReference type="InterPro" id="IPR041078">
    <property type="entry name" value="Plavaka"/>
</dbReference>
<reference evidence="4" key="1">
    <citation type="journal article" date="2020" name="New Phytol.">
        <title>Comparative genomics reveals dynamic genome evolution in host specialist ectomycorrhizal fungi.</title>
        <authorList>
            <person name="Lofgren L.A."/>
            <person name="Nguyen N.H."/>
            <person name="Vilgalys R."/>
            <person name="Ruytinx J."/>
            <person name="Liao H.L."/>
            <person name="Branco S."/>
            <person name="Kuo A."/>
            <person name="LaButti K."/>
            <person name="Lipzen A."/>
            <person name="Andreopoulos W."/>
            <person name="Pangilinan J."/>
            <person name="Riley R."/>
            <person name="Hundley H."/>
            <person name="Na H."/>
            <person name="Barry K."/>
            <person name="Grigoriev I.V."/>
            <person name="Stajich J.E."/>
            <person name="Kennedy P.G."/>
        </authorList>
    </citation>
    <scope>NUCLEOTIDE SEQUENCE</scope>
    <source>
        <strain evidence="4">FC203</strain>
    </source>
</reference>
<dbReference type="GeneID" id="64663037"/>
<evidence type="ECO:0000256" key="2">
    <source>
        <dbReference type="SAM" id="MobiDB-lite"/>
    </source>
</evidence>
<dbReference type="GO" id="GO:0030686">
    <property type="term" value="C:90S preribosome"/>
    <property type="evidence" value="ECO:0007669"/>
    <property type="project" value="TreeGrafter"/>
</dbReference>
<dbReference type="InterPro" id="IPR052575">
    <property type="entry name" value="SSU_processome_comp_20"/>
</dbReference>
<dbReference type="PANTHER" id="PTHR17695">
    <property type="entry name" value="SMALL SUBUNIT PROCESSOME COMPONENT 20 HOMOLOG"/>
    <property type="match status" value="1"/>
</dbReference>
<dbReference type="PANTHER" id="PTHR17695:SF11">
    <property type="entry name" value="SMALL SUBUNIT PROCESSOME COMPONENT 20 HOMOLOG"/>
    <property type="match status" value="1"/>
</dbReference>
<dbReference type="InterPro" id="IPR046521">
    <property type="entry name" value="DUF6698"/>
</dbReference>
<dbReference type="EMBL" id="JABBWK010000183">
    <property type="protein sequence ID" value="KAG1888033.1"/>
    <property type="molecule type" value="Genomic_DNA"/>
</dbReference>
<feature type="region of interest" description="Disordered" evidence="2">
    <location>
        <begin position="1034"/>
        <end position="1094"/>
    </location>
</feature>
<proteinExistence type="predicted"/>
<evidence type="ECO:0000259" key="3">
    <source>
        <dbReference type="Pfam" id="PF23099"/>
    </source>
</evidence>
<dbReference type="RefSeq" id="XP_041217109.1">
    <property type="nucleotide sequence ID" value="XM_041368739.1"/>
</dbReference>
<feature type="compositionally biased region" description="Acidic residues" evidence="2">
    <location>
        <begin position="1043"/>
        <end position="1089"/>
    </location>
</feature>
<name>A0AAD4DPI9_9AGAM</name>
<dbReference type="InterPro" id="IPR057525">
    <property type="entry name" value="UTP20_C"/>
</dbReference>
<feature type="region of interest" description="Disordered" evidence="2">
    <location>
        <begin position="1306"/>
        <end position="1342"/>
    </location>
</feature>
<evidence type="ECO:0000313" key="5">
    <source>
        <dbReference type="Proteomes" id="UP001195769"/>
    </source>
</evidence>
<keyword evidence="1" id="KW-0175">Coiled coil</keyword>
<feature type="compositionally biased region" description="Acidic residues" evidence="2">
    <location>
        <begin position="1315"/>
        <end position="1326"/>
    </location>
</feature>
<keyword evidence="5" id="KW-1185">Reference proteome</keyword>
<feature type="region of interest" description="Disordered" evidence="2">
    <location>
        <begin position="641"/>
        <end position="663"/>
    </location>
</feature>
<feature type="compositionally biased region" description="Low complexity" evidence="2">
    <location>
        <begin position="652"/>
        <end position="661"/>
    </location>
</feature>
<evidence type="ECO:0000313" key="4">
    <source>
        <dbReference type="EMBL" id="KAG1888033.1"/>
    </source>
</evidence>
<accession>A0AAD4DPI9</accession>
<evidence type="ECO:0000256" key="1">
    <source>
        <dbReference type="SAM" id="Coils"/>
    </source>
</evidence>
<dbReference type="InterPro" id="IPR016024">
    <property type="entry name" value="ARM-type_fold"/>
</dbReference>
<comment type="caution">
    <text evidence="4">The sequence shown here is derived from an EMBL/GenBank/DDBJ whole genome shotgun (WGS) entry which is preliminary data.</text>
</comment>
<sequence>MRRIPRPFENISLSDEDANISDHIDASPTGHGSARNIAPPQSRIRRVLLTLRDTLQTSFNSLGLGRLYPRRPSFEPDKFVPSELLSTTCPIIMGETDSPGILPPPYPFPNMTVYRLMSWMNSGSNQKSETEVARLVKEVMLAKDFDIAHLEDFSVKNNLRKLDDDPSGKNIKFPDDWTQANVTIDIPTKLGDGDTRSFLVPGFHFRPLVEVIRSAFADIQASAFHLSPFKRLWKDPLDGHEERIFDELYTSDSWLDAQDELQKLPKESGCSLERVIAGLMFFSDATHLANFGTAKAWPLYMYFGNLTKYARSAPNSGACHLVGFLPSLPDKVKDIISNLPRISKSGMAALHAHCRRELFHACWDTLLDQDFIQAYRHGIVLKCADGVLRRVFPRIFTYSADYPEKVLIATIKDMGSCPCPRCLTPKSLFASLGFLKDMKSRLDNLRVYVKANIFTAREYIYKWGNTVDGTKVEEALGEGSWVPVMNKFVEKLGALHLDPFRMLVVDLMHEILYALPGGAQLVATLDSRFRQIPTFGSGVIRTFANNTSDMKRLAARDFEDILQCAIPVFEGLFPASHDMIVQTLLYRFAQWHALAKLRNHSESTLGFFEDTFKTLSRQLRKFRDFTCTAFNTVELQKETAARQRRLAQRPESSNVASSESSGPRTKKFNLNTYKFHAMGDYVRTIKLFGTTDSFTTQIGELAHRILKAFYPLTSKLDTPAQLAKHERRRRMLRRVREAANDTLSSDQIPANSPTPLCPQDHYFIASSRNNPVSLFAFLQKHDNDPATKGFIPKLKDHILYRLNKLDVSDCDHMFTDEERNKVIIPNNMVYSVQTMKVHYTTYDMRREYDTINLCTHADVMVLSGETAPTHPYWYARVLGIYHIDTWLQGSCGRTEAQRVDVLYVRWFASLIPSEYQSGMQRARLPKVAFVEESDRDAFGFLDPGQVIRGAHLIPSFASGRGVSALRYGKSLARPKEEQDDWEEYYVGIATSFVDRDMFLRYTDLGVGHPVSLRRAVRECFGFRSVAPVEAMDIGEGRLGNDGQDYEENSDEERMDCESDLCEESEDEGDGLEESESELEDTGEPDDDSEASASDLQSLIKRLGEDERKVLVGHLHAWASQQGQAKLRAVTVQVYRLIIDALQREASPHAAALFVDVQEILDDSIQSLTLLDGDGDGDGKDMDVDVEWQPPYQAMLAVSKLLQTLPEHTLDAIKTTQDKLVPYLLFPHAWVRSAACQLLGVFFAFYGPTPTLENSHLTLQSMKDIAEKLCTQLKSSNLDAPLGLQIVQNLFFVGKLLCTVPSSSPFGSNTNHTAETDSDGGESDDSAEQSKPTQMSREKSSQDPLPWLFSKLSYQARSAHIARRNRGNAPNQTTWSLAPLSILRFFAAMASHMEATQLERFLTHILTFVYRITEDDTIRNAGMEELKVTATELLDLPQNKVGTTVFANTYNRIRQGASSIQQERRVARATKATTNPEAAAKRKLARNVGKKESRKRKNRAFAMMESGNDSGSAPSQAQGVSLCIPTSPHARAKRRIAALEEEVEIMKQDRVTKQRKTIYYVSQGRAIRRMVALYTPMEDLIAENDRRCEDGDSDATVEQDRYQRGYIELCKTLPWIHQKLTNLKRGADSARGDDTGTLKELIASWVNIERNPTPLLRTDDKHHRGFVNDECGRLLCPAEWRWDDPTVRAGIRDRTAAYIVSENSWPIFMYEGYEASVKNLERGLMKSKLLVMGFKAIFTSPSSANEVDGDGDGADILENNRRARRRSDQARVKTCVASIIGMRKVSPRAIAYTACQVRFALSNITSWRTVDADFDYQLFWNNIVDFFEDAPGPAARARVNALLEWWTRKVFGRNHRQDLTLDVISQMSVSALAAQRLEMEEAPFDSD</sequence>
<dbReference type="GO" id="GO:0032040">
    <property type="term" value="C:small-subunit processome"/>
    <property type="evidence" value="ECO:0007669"/>
    <property type="project" value="TreeGrafter"/>
</dbReference>
<feature type="coiled-coil region" evidence="1">
    <location>
        <begin position="1528"/>
        <end position="1555"/>
    </location>
</feature>
<dbReference type="Pfam" id="PF23099">
    <property type="entry name" value="UTP20_C"/>
    <property type="match status" value="1"/>
</dbReference>
<feature type="region of interest" description="Disordered" evidence="2">
    <location>
        <begin position="15"/>
        <end position="39"/>
    </location>
</feature>
<protein>
    <recommendedName>
        <fullName evidence="3">U3 small nucleolar RNA-associated protein 20 C-terminal domain-containing protein</fullName>
    </recommendedName>
</protein>
<organism evidence="4 5">
    <name type="scientific">Suillus fuscotomentosus</name>
    <dbReference type="NCBI Taxonomy" id="1912939"/>
    <lineage>
        <taxon>Eukaryota</taxon>
        <taxon>Fungi</taxon>
        <taxon>Dikarya</taxon>
        <taxon>Basidiomycota</taxon>
        <taxon>Agaricomycotina</taxon>
        <taxon>Agaricomycetes</taxon>
        <taxon>Agaricomycetidae</taxon>
        <taxon>Boletales</taxon>
        <taxon>Suillineae</taxon>
        <taxon>Suillaceae</taxon>
        <taxon>Suillus</taxon>
    </lineage>
</organism>